<evidence type="ECO:0000256" key="5">
    <source>
        <dbReference type="SAM" id="Phobius"/>
    </source>
</evidence>
<comment type="cofactor">
    <cofactor evidence="1">
        <name>Mg(2+)</name>
        <dbReference type="ChEBI" id="CHEBI:18420"/>
    </cofactor>
</comment>
<gene>
    <name evidence="7" type="ORF">CARN3_1077</name>
</gene>
<feature type="transmembrane region" description="Helical" evidence="5">
    <location>
        <begin position="57"/>
        <end position="82"/>
    </location>
</feature>
<dbReference type="PROSITE" id="PS50926">
    <property type="entry name" value="TRAM"/>
    <property type="match status" value="1"/>
</dbReference>
<dbReference type="GO" id="GO:0004518">
    <property type="term" value="F:nuclease activity"/>
    <property type="evidence" value="ECO:0007669"/>
    <property type="project" value="UniProtKB-KW"/>
</dbReference>
<dbReference type="Pfam" id="PF01850">
    <property type="entry name" value="PIN"/>
    <property type="match status" value="1"/>
</dbReference>
<dbReference type="PANTHER" id="PTHR11603">
    <property type="entry name" value="AAA FAMILY ATPASE"/>
    <property type="match status" value="1"/>
</dbReference>
<evidence type="ECO:0000259" key="6">
    <source>
        <dbReference type="PROSITE" id="PS50926"/>
    </source>
</evidence>
<accession>E6PYT5</accession>
<dbReference type="Pfam" id="PF01938">
    <property type="entry name" value="TRAM"/>
    <property type="match status" value="1"/>
</dbReference>
<dbReference type="SUPFAM" id="SSF88723">
    <property type="entry name" value="PIN domain-like"/>
    <property type="match status" value="1"/>
</dbReference>
<keyword evidence="4" id="KW-0460">Magnesium</keyword>
<evidence type="ECO:0000256" key="4">
    <source>
        <dbReference type="ARBA" id="ARBA00022842"/>
    </source>
</evidence>
<dbReference type="InterPro" id="IPR029060">
    <property type="entry name" value="PIN-like_dom_sf"/>
</dbReference>
<organism evidence="7">
    <name type="scientific">mine drainage metagenome</name>
    <dbReference type="NCBI Taxonomy" id="410659"/>
    <lineage>
        <taxon>unclassified sequences</taxon>
        <taxon>metagenomes</taxon>
        <taxon>ecological metagenomes</taxon>
    </lineage>
</organism>
<dbReference type="CDD" id="cd09877">
    <property type="entry name" value="PIN_YacL-like"/>
    <property type="match status" value="1"/>
</dbReference>
<dbReference type="AlphaFoldDB" id="E6PYT5"/>
<feature type="transmembrane region" description="Helical" evidence="5">
    <location>
        <begin position="88"/>
        <end position="107"/>
    </location>
</feature>
<protein>
    <submittedName>
        <fullName evidence="7">PilT protein-like</fullName>
    </submittedName>
</protein>
<dbReference type="PANTHER" id="PTHR11603:SF147">
    <property type="entry name" value="MEMBRANE PROTEIN"/>
    <property type="match status" value="1"/>
</dbReference>
<feature type="transmembrane region" description="Helical" evidence="5">
    <location>
        <begin position="26"/>
        <end position="45"/>
    </location>
</feature>
<dbReference type="InterPro" id="IPR052041">
    <property type="entry name" value="Nucleic_acid_metab_PIN/TRAM"/>
</dbReference>
<evidence type="ECO:0000256" key="2">
    <source>
        <dbReference type="ARBA" id="ARBA00022722"/>
    </source>
</evidence>
<evidence type="ECO:0000313" key="7">
    <source>
        <dbReference type="EMBL" id="CBI00094.1"/>
    </source>
</evidence>
<evidence type="ECO:0000256" key="3">
    <source>
        <dbReference type="ARBA" id="ARBA00022801"/>
    </source>
</evidence>
<proteinExistence type="predicted"/>
<feature type="domain" description="TRAM" evidence="6">
    <location>
        <begin position="261"/>
        <end position="322"/>
    </location>
</feature>
<reference evidence="7" key="1">
    <citation type="submission" date="2009-10" db="EMBL/GenBank/DDBJ databases">
        <title>Diversity of trophic interactions inside an arsenic-rich microbial ecosystem.</title>
        <authorList>
            <person name="Bertin P.N."/>
            <person name="Heinrich-Salmeron A."/>
            <person name="Pelletier E."/>
            <person name="Goulhen-Chollet F."/>
            <person name="Arsene-Ploetze F."/>
            <person name="Gallien S."/>
            <person name="Calteau A."/>
            <person name="Vallenet D."/>
            <person name="Casiot C."/>
            <person name="Chane-Woon-Ming B."/>
            <person name="Giloteaux L."/>
            <person name="Barakat M."/>
            <person name="Bonnefoy V."/>
            <person name="Bruneel O."/>
            <person name="Chandler M."/>
            <person name="Cleiss J."/>
            <person name="Duran R."/>
            <person name="Elbaz-Poulichet F."/>
            <person name="Fonknechten N."/>
            <person name="Lauga B."/>
            <person name="Mornico D."/>
            <person name="Ortet P."/>
            <person name="Schaeffer C."/>
            <person name="Siguier P."/>
            <person name="Alexander Thil Smith A."/>
            <person name="Van Dorsselaer A."/>
            <person name="Weissenbach J."/>
            <person name="Medigue C."/>
            <person name="Le Paslier D."/>
        </authorList>
    </citation>
    <scope>NUCLEOTIDE SEQUENCE</scope>
</reference>
<name>E6PYT5_9ZZZZ</name>
<keyword evidence="5" id="KW-1133">Transmembrane helix</keyword>
<dbReference type="InterPro" id="IPR002792">
    <property type="entry name" value="TRAM_dom"/>
</dbReference>
<keyword evidence="3" id="KW-0378">Hydrolase</keyword>
<sequence>MDLILLRVLFVSLVATVCYFLKPFGVSAPLAAGGGALASAAVIVFELRVRALNLRPLIGAIVGSVLGIVGASLFCLVLRSALPAGATSAAIQVFVLLLMTYVGLLVGTSKGELLNPSALGIIFSGEKNQRRSFKVLDTSVIIDGRIADVAETGFMDGVFVIPEFVLRELQTVADSTDASKRQRGRRGLDMLQRMQSNTNLQIQIVTDDFPSIKEVDLKLLELAKKWEAKVVTNDFNLNKVAHLHHVDVLNVNDLANALKPVVLPGEKMQILILKEGKEYNQGVGYLDDGTMVVVDHARRAIGRSVEISVTSVLQTASGKMIFGRLDETGIRPEATRSPAAVEFTH</sequence>
<dbReference type="GO" id="GO:0016787">
    <property type="term" value="F:hydrolase activity"/>
    <property type="evidence" value="ECO:0007669"/>
    <property type="project" value="UniProtKB-KW"/>
</dbReference>
<keyword evidence="5" id="KW-0472">Membrane</keyword>
<comment type="caution">
    <text evidence="7">The sequence shown here is derived from an EMBL/GenBank/DDBJ whole genome shotgun (WGS) entry which is preliminary data.</text>
</comment>
<dbReference type="InterPro" id="IPR002716">
    <property type="entry name" value="PIN_dom"/>
</dbReference>
<dbReference type="EMBL" id="CABN01000088">
    <property type="protein sequence ID" value="CBI00094.1"/>
    <property type="molecule type" value="Genomic_DNA"/>
</dbReference>
<dbReference type="Gene3D" id="3.40.50.1010">
    <property type="entry name" value="5'-nuclease"/>
    <property type="match status" value="1"/>
</dbReference>
<evidence type="ECO:0000256" key="1">
    <source>
        <dbReference type="ARBA" id="ARBA00001946"/>
    </source>
</evidence>
<keyword evidence="5" id="KW-0812">Transmembrane</keyword>
<dbReference type="SMART" id="SM00670">
    <property type="entry name" value="PINc"/>
    <property type="match status" value="1"/>
</dbReference>
<keyword evidence="2" id="KW-0540">Nuclease</keyword>